<comment type="caution">
    <text evidence="2">The sequence shown here is derived from an EMBL/GenBank/DDBJ whole genome shotgun (WGS) entry which is preliminary data.</text>
</comment>
<feature type="domain" description="FAD-binding FR-type" evidence="1">
    <location>
        <begin position="935"/>
        <end position="1043"/>
    </location>
</feature>
<dbReference type="InterPro" id="IPR017938">
    <property type="entry name" value="Riboflavin_synthase-like_b-brl"/>
</dbReference>
<dbReference type="Gene3D" id="2.40.30.10">
    <property type="entry name" value="Translation factors"/>
    <property type="match status" value="1"/>
</dbReference>
<dbReference type="AlphaFoldDB" id="A0A3A8IDA4"/>
<dbReference type="GO" id="GO:0016491">
    <property type="term" value="F:oxidoreductase activity"/>
    <property type="evidence" value="ECO:0007669"/>
    <property type="project" value="InterPro"/>
</dbReference>
<dbReference type="OrthoDB" id="9803192at2"/>
<dbReference type="Proteomes" id="UP000268094">
    <property type="component" value="Unassembled WGS sequence"/>
</dbReference>
<dbReference type="InterPro" id="IPR050353">
    <property type="entry name" value="PyrK_electron_transfer"/>
</dbReference>
<dbReference type="PROSITE" id="PS51384">
    <property type="entry name" value="FAD_FR"/>
    <property type="match status" value="1"/>
</dbReference>
<dbReference type="Gene3D" id="1.10.1060.10">
    <property type="entry name" value="Alpha-helical ferredoxin"/>
    <property type="match status" value="1"/>
</dbReference>
<keyword evidence="3" id="KW-1185">Reference proteome</keyword>
<sequence length="1263" mass="139176">MRALTEPASAPAPTLHLGLPGFSFEDLYRPSGLRRLAERFDAQLQGDAPDLFQAFDAYRKSGGTTPSGPAESDLLIQVARHVSRFVATLFGIGTESERLARHLRGELPLFDFKREFITRRVFKKGAQDRPALAEFPALDGRMRLLMQLGFPDALAHGDLERGLAESILTLLDIERLFSGNLPPAHQERAPALREQWAALRVALTAVPEGADAFGSSLVTKGDDAAELQSVRALLSLADRWTYARALHPETKALFHTWPTLRLPKPLVFDQLVQLQRPDAGLEEKTEGLEHHLRHRDGFKLTDRRGTSRDVMNEVDYCVICHERQKDSCSKGFPAKDPVAEGHSFKKNPLGIPLTGCPLDERISEAHALKREGDSVAALAMVTLDNPMCPGTGHRICNDCMKACIFQKQEPVNIPLAETATLTDVLELPWGFEIYGLLTRWNPLNIRRPYALPYVGRNVMVVGLGPAGYTLSHYLLNEGFAVTGVDGLKIEPFPDELVGRGGHKLAPIRDWRGLTRELDERVLEGFGGVSEYGITVRWDKNFLTLIHLTLARREGLRIYGGIRFGGTLTMDDAWALGFDHVAIAAGAGRPTIIGMKNNLIRGIRKASDFLMALQLTGAFKRDSLANLQVQLPAIVIGGGLTGIDTATELMAYYPVQVEKTLERHEKLVADLGEEGVVARLDAEERATYQTFLEHGRAVRAERQKAQAEGRSPDFIHLVRSWGGVSLCYRRGLTESPAYRLNHEEVTKALEEGIRFIERMSPVEALQDDSGAVRALKFERMVTVDGKLKGSGQFFELPAKTVCVAAGTSPNVTYEKEYPGTFQLDKRKEYFQGHELVEATDGTPDRFTLQSVPASEDPEAKVGFFTSYEKDGRFVSFYGDNHPSYAGNVVKAMASAKDGHPQVARLFAKEVAGLDFTHEGAQAAREAKRTEHFAKLDEAFLATVVAVNRLTPTIVEVVVRAPFAASHFLPGQFYRLQNFERTAPVVDGVRLTMEGLALTGAWVDKEKGLMGTIVLEMGSSSRLCAALKPGEPVVLMGPTGAPTEIGHNETVVLVGGGLGNAVLFSIARSLKAAGCRVVYFAGYRMKADSFKQEEIELGTDQVIWSVDGGELLDVRRPQDAAFRGNVVQAMVAYAEGKLGVAPVISLSEVDRIIAIGSDRMMRAVAEARHGILQPYLKPGHEAIGSINSPMQCMMKEICAQCLQRHVDPLTGKETWVFSCYNQDQRLDHVDFVNLNQRLRGNTVLEKMGDTFLAQLLKKAPHLKRV</sequence>
<dbReference type="InterPro" id="IPR017927">
    <property type="entry name" value="FAD-bd_FR_type"/>
</dbReference>
<dbReference type="InterPro" id="IPR009051">
    <property type="entry name" value="Helical_ferredxn"/>
</dbReference>
<dbReference type="PANTHER" id="PTHR43513:SF3">
    <property type="entry name" value="DIHYDROOROTATE DEHYDROGENASE B (NAD(+)), ELECTRON TRANSFER SUBUNIT-RELATED"/>
    <property type="match status" value="1"/>
</dbReference>
<dbReference type="InterPro" id="IPR023753">
    <property type="entry name" value="FAD/NAD-binding_dom"/>
</dbReference>
<dbReference type="EMBL" id="RAVZ01000209">
    <property type="protein sequence ID" value="RKG81457.1"/>
    <property type="molecule type" value="Genomic_DNA"/>
</dbReference>
<dbReference type="SUPFAM" id="SSF63380">
    <property type="entry name" value="Riboflavin synthase domain-like"/>
    <property type="match status" value="1"/>
</dbReference>
<protein>
    <submittedName>
        <fullName evidence="2">Pyridine nucleotide-disulfide oxidoreductase</fullName>
    </submittedName>
</protein>
<dbReference type="InterPro" id="IPR036188">
    <property type="entry name" value="FAD/NAD-bd_sf"/>
</dbReference>
<evidence type="ECO:0000259" key="1">
    <source>
        <dbReference type="PROSITE" id="PS51384"/>
    </source>
</evidence>
<dbReference type="Gene3D" id="3.50.50.60">
    <property type="entry name" value="FAD/NAD(P)-binding domain"/>
    <property type="match status" value="1"/>
</dbReference>
<evidence type="ECO:0000313" key="2">
    <source>
        <dbReference type="EMBL" id="RKG81457.1"/>
    </source>
</evidence>
<organism evidence="2 3">
    <name type="scientific">Corallococcus terminator</name>
    <dbReference type="NCBI Taxonomy" id="2316733"/>
    <lineage>
        <taxon>Bacteria</taxon>
        <taxon>Pseudomonadati</taxon>
        <taxon>Myxococcota</taxon>
        <taxon>Myxococcia</taxon>
        <taxon>Myxococcales</taxon>
        <taxon>Cystobacterineae</taxon>
        <taxon>Myxococcaceae</taxon>
        <taxon>Corallococcus</taxon>
    </lineage>
</organism>
<accession>A0A3A8IDA4</accession>
<dbReference type="CDD" id="cd06192">
    <property type="entry name" value="DHOD_e_trans_like"/>
    <property type="match status" value="1"/>
</dbReference>
<dbReference type="SUPFAM" id="SSF52343">
    <property type="entry name" value="Ferredoxin reductase-like, C-terminal NADP-linked domain"/>
    <property type="match status" value="1"/>
</dbReference>
<dbReference type="SUPFAM" id="SSF51971">
    <property type="entry name" value="Nucleotide-binding domain"/>
    <property type="match status" value="1"/>
</dbReference>
<reference evidence="3" key="1">
    <citation type="submission" date="2018-09" db="EMBL/GenBank/DDBJ databases">
        <authorList>
            <person name="Livingstone P.G."/>
            <person name="Whitworth D.E."/>
        </authorList>
    </citation>
    <scope>NUCLEOTIDE SEQUENCE [LARGE SCALE GENOMIC DNA]</scope>
    <source>
        <strain evidence="3">CA054A</strain>
    </source>
</reference>
<gene>
    <name evidence="2" type="ORF">D7V88_26260</name>
</gene>
<dbReference type="RefSeq" id="WP_120543375.1">
    <property type="nucleotide sequence ID" value="NZ_RAVZ01000209.1"/>
</dbReference>
<dbReference type="PANTHER" id="PTHR43513">
    <property type="entry name" value="DIHYDROOROTATE DEHYDROGENASE B (NAD(+)), ELECTRON TRANSFER SUBUNIT"/>
    <property type="match status" value="1"/>
</dbReference>
<dbReference type="InterPro" id="IPR039261">
    <property type="entry name" value="FNR_nucleotide-bd"/>
</dbReference>
<evidence type="ECO:0000313" key="3">
    <source>
        <dbReference type="Proteomes" id="UP000268094"/>
    </source>
</evidence>
<dbReference type="Gene3D" id="3.40.50.80">
    <property type="entry name" value="Nucleotide-binding domain of ferredoxin-NADP reductase (FNR) module"/>
    <property type="match status" value="1"/>
</dbReference>
<dbReference type="PRINTS" id="PR00368">
    <property type="entry name" value="FADPNR"/>
</dbReference>
<dbReference type="GO" id="GO:0051536">
    <property type="term" value="F:iron-sulfur cluster binding"/>
    <property type="evidence" value="ECO:0007669"/>
    <property type="project" value="InterPro"/>
</dbReference>
<dbReference type="Pfam" id="PF07992">
    <property type="entry name" value="Pyr_redox_2"/>
    <property type="match status" value="1"/>
</dbReference>
<name>A0A3A8IDA4_9BACT</name>
<proteinExistence type="predicted"/>